<dbReference type="InterPro" id="IPR001680">
    <property type="entry name" value="WD40_rpt"/>
</dbReference>
<organism evidence="2 3">
    <name type="scientific">Actinoplanes utahensis</name>
    <dbReference type="NCBI Taxonomy" id="1869"/>
    <lineage>
        <taxon>Bacteria</taxon>
        <taxon>Bacillati</taxon>
        <taxon>Actinomycetota</taxon>
        <taxon>Actinomycetes</taxon>
        <taxon>Micromonosporales</taxon>
        <taxon>Micromonosporaceae</taxon>
        <taxon>Actinoplanes</taxon>
    </lineage>
</organism>
<accession>A0A0A6UJS3</accession>
<dbReference type="Proteomes" id="UP000054537">
    <property type="component" value="Unassembled WGS sequence"/>
</dbReference>
<dbReference type="EMBL" id="JRTT01000041">
    <property type="protein sequence ID" value="KHD74574.1"/>
    <property type="molecule type" value="Genomic_DNA"/>
</dbReference>
<keyword evidence="3" id="KW-1185">Reference proteome</keyword>
<dbReference type="Pfam" id="PF00400">
    <property type="entry name" value="WD40"/>
    <property type="match status" value="2"/>
</dbReference>
<evidence type="ECO:0000313" key="3">
    <source>
        <dbReference type="Proteomes" id="UP000054537"/>
    </source>
</evidence>
<dbReference type="STRING" id="1869.MB27_28150"/>
<dbReference type="SUPFAM" id="SSF50978">
    <property type="entry name" value="WD40 repeat-like"/>
    <property type="match status" value="1"/>
</dbReference>
<protein>
    <submittedName>
        <fullName evidence="2">Uncharacterized protein</fullName>
    </submittedName>
</protein>
<evidence type="ECO:0000256" key="1">
    <source>
        <dbReference type="PROSITE-ProRule" id="PRU00221"/>
    </source>
</evidence>
<dbReference type="eggNOG" id="COG2319">
    <property type="taxonomic scope" value="Bacteria"/>
</dbReference>
<dbReference type="PANTHER" id="PTHR19879:SF9">
    <property type="entry name" value="TRANSCRIPTION INITIATION FACTOR TFIID SUBUNIT 5"/>
    <property type="match status" value="1"/>
</dbReference>
<dbReference type="PROSITE" id="PS50082">
    <property type="entry name" value="WD_REPEATS_2"/>
    <property type="match status" value="2"/>
</dbReference>
<sequence length="325" mass="34070">MALVLLGMIAPRLGALTGLYATPATTDQVHVARPAAVTLVAFSRFGKFAAGDFAVTGAGGVVEIWDTRTVVRRHTLVTGDEQVTDVQFDPLNRNILATAGTNGLLRLWDTTAGKPVLSITGQATARRVAFAFDPRRRGIVAIGESGTVRILQTDTGQIVRELHTGLTAITTLAFDCHNEGHLAVGGDGALEVWNSSDGARISVGEQIPGRVTSVRFDPLTRNTLAVAAAGAPPGIWDASNGRPVRFLRSDAGSAVTAFNPLIRNSIAADDGHGRIQIFDASNGVPVHTLGGRHGPVTSLEYAPDGATLAVGARDGVVRLYAVDDW</sequence>
<name>A0A0A6UJS3_ACTUT</name>
<proteinExistence type="predicted"/>
<dbReference type="InterPro" id="IPR015943">
    <property type="entry name" value="WD40/YVTN_repeat-like_dom_sf"/>
</dbReference>
<reference evidence="2 3" key="1">
    <citation type="submission" date="2014-10" db="EMBL/GenBank/DDBJ databases">
        <title>Draft genome sequence of Actinoplanes utahensis NRRL 12052.</title>
        <authorList>
            <person name="Velasco-Bucheli B."/>
            <person name="del Cerro C."/>
            <person name="Hormigo D."/>
            <person name="Garcia J.L."/>
            <person name="Acebal C."/>
            <person name="Arroyo M."/>
            <person name="de la Mata I."/>
        </authorList>
    </citation>
    <scope>NUCLEOTIDE SEQUENCE [LARGE SCALE GENOMIC DNA]</scope>
    <source>
        <strain evidence="2 3">NRRL 12052</strain>
    </source>
</reference>
<dbReference type="SMART" id="SM00320">
    <property type="entry name" value="WD40"/>
    <property type="match status" value="4"/>
</dbReference>
<dbReference type="InterPro" id="IPR036322">
    <property type="entry name" value="WD40_repeat_dom_sf"/>
</dbReference>
<feature type="repeat" description="WD" evidence="1">
    <location>
        <begin position="289"/>
        <end position="325"/>
    </location>
</feature>
<keyword evidence="1" id="KW-0853">WD repeat</keyword>
<dbReference type="AlphaFoldDB" id="A0A0A6UJS3"/>
<gene>
    <name evidence="2" type="ORF">MB27_28150</name>
</gene>
<feature type="repeat" description="WD" evidence="1">
    <location>
        <begin position="76"/>
        <end position="118"/>
    </location>
</feature>
<evidence type="ECO:0000313" key="2">
    <source>
        <dbReference type="EMBL" id="KHD74574.1"/>
    </source>
</evidence>
<dbReference type="PANTHER" id="PTHR19879">
    <property type="entry name" value="TRANSCRIPTION INITIATION FACTOR TFIID"/>
    <property type="match status" value="1"/>
</dbReference>
<comment type="caution">
    <text evidence="2">The sequence shown here is derived from an EMBL/GenBank/DDBJ whole genome shotgun (WGS) entry which is preliminary data.</text>
</comment>
<dbReference type="Gene3D" id="2.130.10.10">
    <property type="entry name" value="YVTN repeat-like/Quinoprotein amine dehydrogenase"/>
    <property type="match status" value="2"/>
</dbReference>
<dbReference type="PROSITE" id="PS50294">
    <property type="entry name" value="WD_REPEATS_REGION"/>
    <property type="match status" value="1"/>
</dbReference>